<proteinExistence type="predicted"/>
<sequence>MAPQLRALIIFLLPLLALAAEVATSITTTQHAPLARRGKGKALGKLFSKLLGLATEGSSETWDYEANPDMCEVYMETKDGGNCVVKVKCKDSGEKEYKKWNVCFVGGRQYFKDPRIGEFSVTFTKKDGDEGEGLTNPLLQVKAIDNWKKMWVTKLAAVWTKSKQCEDGLGSMNCDKDAPFVCGHSILGNQHPPAIGSSRTKKWWCGVPKLKHPAKKPKPKKKPAKKKPAKKPAKKKQGKKKQGKKKQGEKKD</sequence>
<protein>
    <submittedName>
        <fullName evidence="3">Uncharacterized protein</fullName>
    </submittedName>
</protein>
<feature type="chain" id="PRO_5012270622" evidence="2">
    <location>
        <begin position="20"/>
        <end position="252"/>
    </location>
</feature>
<feature type="region of interest" description="Disordered" evidence="1">
    <location>
        <begin position="207"/>
        <end position="252"/>
    </location>
</feature>
<gene>
    <name evidence="3" type="ORF">AJ79_04748</name>
</gene>
<dbReference type="AlphaFoldDB" id="A0A2B7XSN1"/>
<evidence type="ECO:0000256" key="2">
    <source>
        <dbReference type="SAM" id="SignalP"/>
    </source>
</evidence>
<feature type="signal peptide" evidence="2">
    <location>
        <begin position="1"/>
        <end position="19"/>
    </location>
</feature>
<evidence type="ECO:0000313" key="4">
    <source>
        <dbReference type="Proteomes" id="UP000223968"/>
    </source>
</evidence>
<reference evidence="3 4" key="1">
    <citation type="submission" date="2017-10" db="EMBL/GenBank/DDBJ databases">
        <title>Comparative genomics in systemic dimorphic fungi from Ajellomycetaceae.</title>
        <authorList>
            <person name="Munoz J.F."/>
            <person name="Mcewen J.G."/>
            <person name="Clay O.K."/>
            <person name="Cuomo C.A."/>
        </authorList>
    </citation>
    <scope>NUCLEOTIDE SEQUENCE [LARGE SCALE GENOMIC DNA]</scope>
    <source>
        <strain evidence="3 4">UAMH5409</strain>
    </source>
</reference>
<accession>A0A2B7XSN1</accession>
<dbReference type="STRING" id="1447875.A0A2B7XSN1"/>
<keyword evidence="4" id="KW-1185">Reference proteome</keyword>
<name>A0A2B7XSN1_9EURO</name>
<keyword evidence="2" id="KW-0732">Signal</keyword>
<dbReference type="Proteomes" id="UP000223968">
    <property type="component" value="Unassembled WGS sequence"/>
</dbReference>
<organism evidence="3 4">
    <name type="scientific">Helicocarpus griseus UAMH5409</name>
    <dbReference type="NCBI Taxonomy" id="1447875"/>
    <lineage>
        <taxon>Eukaryota</taxon>
        <taxon>Fungi</taxon>
        <taxon>Dikarya</taxon>
        <taxon>Ascomycota</taxon>
        <taxon>Pezizomycotina</taxon>
        <taxon>Eurotiomycetes</taxon>
        <taxon>Eurotiomycetidae</taxon>
        <taxon>Onygenales</taxon>
        <taxon>Ajellomycetaceae</taxon>
        <taxon>Helicocarpus</taxon>
    </lineage>
</organism>
<comment type="caution">
    <text evidence="3">The sequence shown here is derived from an EMBL/GenBank/DDBJ whole genome shotgun (WGS) entry which is preliminary data.</text>
</comment>
<dbReference type="EMBL" id="PDNB01000070">
    <property type="protein sequence ID" value="PGH11608.1"/>
    <property type="molecule type" value="Genomic_DNA"/>
</dbReference>
<dbReference type="OrthoDB" id="2119228at2759"/>
<evidence type="ECO:0000256" key="1">
    <source>
        <dbReference type="SAM" id="MobiDB-lite"/>
    </source>
</evidence>
<evidence type="ECO:0000313" key="3">
    <source>
        <dbReference type="EMBL" id="PGH11608.1"/>
    </source>
</evidence>
<feature type="compositionally biased region" description="Basic residues" evidence="1">
    <location>
        <begin position="209"/>
        <end position="252"/>
    </location>
</feature>